<comment type="caution">
    <text evidence="2">The sequence shown here is derived from an EMBL/GenBank/DDBJ whole genome shotgun (WGS) entry which is preliminary data.</text>
</comment>
<dbReference type="Proteomes" id="UP000574390">
    <property type="component" value="Unassembled WGS sequence"/>
</dbReference>
<organism evidence="2 3">
    <name type="scientific">Perkinsus olseni</name>
    <name type="common">Perkinsus atlanticus</name>
    <dbReference type="NCBI Taxonomy" id="32597"/>
    <lineage>
        <taxon>Eukaryota</taxon>
        <taxon>Sar</taxon>
        <taxon>Alveolata</taxon>
        <taxon>Perkinsozoa</taxon>
        <taxon>Perkinsea</taxon>
        <taxon>Perkinsida</taxon>
        <taxon>Perkinsidae</taxon>
        <taxon>Perkinsus</taxon>
    </lineage>
</organism>
<dbReference type="EMBL" id="JABANM010008851">
    <property type="protein sequence ID" value="KAF4741911.1"/>
    <property type="molecule type" value="Genomic_DNA"/>
</dbReference>
<dbReference type="AlphaFoldDB" id="A0A7J6TAE9"/>
<evidence type="ECO:0000313" key="3">
    <source>
        <dbReference type="Proteomes" id="UP000574390"/>
    </source>
</evidence>
<feature type="region of interest" description="Disordered" evidence="1">
    <location>
        <begin position="42"/>
        <end position="67"/>
    </location>
</feature>
<gene>
    <name evidence="2" type="ORF">FOZ62_003930</name>
</gene>
<protein>
    <submittedName>
        <fullName evidence="2">Uncharacterized protein</fullName>
    </submittedName>
</protein>
<reference evidence="2 3" key="1">
    <citation type="submission" date="2020-04" db="EMBL/GenBank/DDBJ databases">
        <title>Perkinsus olseni comparative genomics.</title>
        <authorList>
            <person name="Bogema D.R."/>
        </authorList>
    </citation>
    <scope>NUCLEOTIDE SEQUENCE [LARGE SCALE GENOMIC DNA]</scope>
    <source>
        <strain evidence="2">ATCC PRA-205</strain>
    </source>
</reference>
<accession>A0A7J6TAE9</accession>
<evidence type="ECO:0000256" key="1">
    <source>
        <dbReference type="SAM" id="MobiDB-lite"/>
    </source>
</evidence>
<proteinExistence type="predicted"/>
<sequence length="272" mass="29932">AVCRERSRRFQAQKGKLARKTLENGPFRPVDLPVFWNMAGSATHEDSPKRSITPYHQPKAPQGGNAAHDECPELDREGCEGAVFPAEAADVTNGDSFTWGFLSSGLSCCGASVLFSPHFFVSMSNVNVLSNLGGIIFAEVIAKDLKRQFSEPRVNPSMKGGEWFANGGKGFDCTFKAQEPKSLSVSCFRISDDGRAVLVDTSNARTDGKSLAPSNPYAYDQARKRRFRVRREAREGSLPNLLNHLRQSEVEQLRGVVPPLRKNMSRIGELDA</sequence>
<name>A0A7J6TAE9_PEROL</name>
<evidence type="ECO:0000313" key="2">
    <source>
        <dbReference type="EMBL" id="KAF4741911.1"/>
    </source>
</evidence>
<feature type="non-terminal residue" evidence="2">
    <location>
        <position position="272"/>
    </location>
</feature>